<dbReference type="CDD" id="cd03759">
    <property type="entry name" value="proteasome_beta_type_3"/>
    <property type="match status" value="1"/>
</dbReference>
<keyword evidence="3" id="KW-0963">Cytoplasm</keyword>
<evidence type="ECO:0000313" key="8">
    <source>
        <dbReference type="EMBL" id="CAE5964453.1"/>
    </source>
</evidence>
<dbReference type="InterPro" id="IPR029058">
    <property type="entry name" value="AB_hydrolase_fold"/>
</dbReference>
<dbReference type="PROSITE" id="PS00854">
    <property type="entry name" value="PROTEASOME_BETA_1"/>
    <property type="match status" value="1"/>
</dbReference>
<dbReference type="SUPFAM" id="SSF53474">
    <property type="entry name" value="alpha/beta-Hydrolases"/>
    <property type="match status" value="1"/>
</dbReference>
<dbReference type="InterPro" id="IPR000073">
    <property type="entry name" value="AB_hydrolase_1"/>
</dbReference>
<dbReference type="AlphaFoldDB" id="A0A8S1ZWW6"/>
<dbReference type="Pfam" id="PF00227">
    <property type="entry name" value="Proteasome"/>
    <property type="match status" value="1"/>
</dbReference>
<dbReference type="InterPro" id="IPR022742">
    <property type="entry name" value="Hydrolase_4"/>
</dbReference>
<dbReference type="PRINTS" id="PR00111">
    <property type="entry name" value="ABHYDROLASE"/>
</dbReference>
<feature type="domain" description="Serine aminopeptidase S33" evidence="7">
    <location>
        <begin position="118"/>
        <end position="356"/>
    </location>
</feature>
<dbReference type="FunFam" id="3.40.50.1820:FF:000054">
    <property type="entry name" value="Alpha/beta-Hydrolases superfamily protein"/>
    <property type="match status" value="1"/>
</dbReference>
<dbReference type="InterPro" id="IPR029055">
    <property type="entry name" value="Ntn_hydrolases_N"/>
</dbReference>
<dbReference type="Gene3D" id="3.40.50.1820">
    <property type="entry name" value="alpha/beta hydrolase"/>
    <property type="match status" value="1"/>
</dbReference>
<dbReference type="SUPFAM" id="SSF56235">
    <property type="entry name" value="N-terminal nucleophile aminohydrolases (Ntn hydrolases)"/>
    <property type="match status" value="1"/>
</dbReference>
<dbReference type="GO" id="GO:0043161">
    <property type="term" value="P:proteasome-mediated ubiquitin-dependent protein catabolic process"/>
    <property type="evidence" value="ECO:0007669"/>
    <property type="project" value="InterPro"/>
</dbReference>
<dbReference type="InterPro" id="IPR051044">
    <property type="entry name" value="MAG_DAG_Lipase"/>
</dbReference>
<evidence type="ECO:0000259" key="7">
    <source>
        <dbReference type="Pfam" id="PF12146"/>
    </source>
</evidence>
<organism evidence="8 9">
    <name type="scientific">Arabidopsis arenosa</name>
    <name type="common">Sand rock-cress</name>
    <name type="synonym">Cardaminopsis arenosa</name>
    <dbReference type="NCBI Taxonomy" id="38785"/>
    <lineage>
        <taxon>Eukaryota</taxon>
        <taxon>Viridiplantae</taxon>
        <taxon>Streptophyta</taxon>
        <taxon>Embryophyta</taxon>
        <taxon>Tracheophyta</taxon>
        <taxon>Spermatophyta</taxon>
        <taxon>Magnoliopsida</taxon>
        <taxon>eudicotyledons</taxon>
        <taxon>Gunneridae</taxon>
        <taxon>Pentapetalae</taxon>
        <taxon>rosids</taxon>
        <taxon>malvids</taxon>
        <taxon>Brassicales</taxon>
        <taxon>Brassicaceae</taxon>
        <taxon>Camelineae</taxon>
        <taxon>Arabidopsis</taxon>
    </lineage>
</organism>
<comment type="subcellular location">
    <subcellularLocation>
        <location evidence="1">Nucleus</location>
    </subcellularLocation>
</comment>
<comment type="function">
    <text evidence="6">Non-catalytic component of the proteasome, a multicatalytic proteinase complex which is characterized by its ability to cleave peptides with Arg, Phe, Tyr, Leu, and Glu adjacent to the leaving group at neutral or slightly basic pH. The proteasome has an ATP-dependent proteolytic activity.</text>
</comment>
<keyword evidence="5" id="KW-0539">Nucleus</keyword>
<dbReference type="PANTHER" id="PTHR11614">
    <property type="entry name" value="PHOSPHOLIPASE-RELATED"/>
    <property type="match status" value="1"/>
</dbReference>
<accession>A0A8S1ZWW6</accession>
<keyword evidence="9" id="KW-1185">Reference proteome</keyword>
<evidence type="ECO:0000256" key="2">
    <source>
        <dbReference type="ARBA" id="ARBA00011517"/>
    </source>
</evidence>
<evidence type="ECO:0000256" key="5">
    <source>
        <dbReference type="ARBA" id="ARBA00023242"/>
    </source>
</evidence>
<dbReference type="InterPro" id="IPR001353">
    <property type="entry name" value="Proteasome_sua/b"/>
</dbReference>
<evidence type="ECO:0000256" key="3">
    <source>
        <dbReference type="ARBA" id="ARBA00022490"/>
    </source>
</evidence>
<evidence type="ECO:0000256" key="4">
    <source>
        <dbReference type="ARBA" id="ARBA00022942"/>
    </source>
</evidence>
<dbReference type="Gene3D" id="3.60.20.10">
    <property type="entry name" value="Glutamine Phosphoribosylpyrophosphate, subunit 1, domain 1"/>
    <property type="match status" value="1"/>
</dbReference>
<dbReference type="FunFam" id="3.60.20.10:FF:000032">
    <property type="entry name" value="Proteasome subunit beta"/>
    <property type="match status" value="1"/>
</dbReference>
<sequence>MDRALTSRFDTLSTLSPNRYRHRSSLTITRRFAPAIVCAKRSPIDGVSDELNLIASQNLDQAPARRRARSAFVDLQLQLDHCLFKKAPIGIRTEEWYERNSKGEEIFCKSWLPKIGDEIKAAVCFCHGYGSTCTFFFDGIAKQIAGSGYGVYAIDHPGFGLSDGLHGHIPSFDDLAENAIDQFTKMKGRPELRNLPRFLLGQSMGGAVALKIHLKEPQAWDGLILAAPMCKISEDVKPPPLVLKALILMSTLFPKAKLFPKRDLSEFFFRDPSKRKLCEYDVICYDDQTRLKTAVELLNATRDIEMQVDKVSLPLLILHGDADKVTDPTVSKFLHEHAISQDKALKLYPGGYHCILEGDTDENIFTVINDIVAWLDARVAPKSGLKHRQRKPYIRKLYGRNSEKRCSRTLSNYFCYPKIPNVPWSGAKTRPYDLNDESMDIVVIQILEYNGSAVVAMVGKNCFAIASDRRLGVQLQTIATDFQRISKIHDHLFIGLSGLATDVQTLYQRLVFRHKLYQLREERDMKPETFASLVSAILYEKRFGPFLCQPVIAGLGDDNKPFICTMDSIGAKELAKDFVVSGTASESLYGACEAMYKPDMEAEELFETISQALLSSVDRDCLSGWGGHVYVVTPNEVKERILKGRMD</sequence>
<evidence type="ECO:0000313" key="9">
    <source>
        <dbReference type="Proteomes" id="UP000682877"/>
    </source>
</evidence>
<evidence type="ECO:0000256" key="1">
    <source>
        <dbReference type="ARBA" id="ARBA00004123"/>
    </source>
</evidence>
<dbReference type="InterPro" id="IPR016050">
    <property type="entry name" value="Proteasome_bsu_CS"/>
</dbReference>
<proteinExistence type="predicted"/>
<dbReference type="GO" id="GO:0005634">
    <property type="term" value="C:nucleus"/>
    <property type="evidence" value="ECO:0007669"/>
    <property type="project" value="UniProtKB-SubCell"/>
</dbReference>
<dbReference type="InterPro" id="IPR023333">
    <property type="entry name" value="Proteasome_suB-type"/>
</dbReference>
<dbReference type="PROSITE" id="PS51476">
    <property type="entry name" value="PROTEASOME_BETA_2"/>
    <property type="match status" value="1"/>
</dbReference>
<dbReference type="GO" id="GO:0019774">
    <property type="term" value="C:proteasome core complex, beta-subunit complex"/>
    <property type="evidence" value="ECO:0007669"/>
    <property type="project" value="InterPro"/>
</dbReference>
<evidence type="ECO:0000256" key="6">
    <source>
        <dbReference type="ARBA" id="ARBA00024953"/>
    </source>
</evidence>
<comment type="subunit">
    <text evidence="2">Component of the 20S core complex of the 26S proteasome. The 26S proteasome is composed of a core protease (CP), known as the 20S proteasome, capped at one or both ends by the 19S regulatory particle (RP/PA700). The 20S proteasome core is composed of 28 subunits that are arranged in four stacked rings, resulting in a barrel-shaped structure. The two end rings are each formed by seven alpha subunits, and the two central rings are each formed by seven beta subunits. The catalytic chamber with the active sites is on the inside of the barrel.</text>
</comment>
<gene>
    <name evidence="8" type="ORF">AARE701A_LOCUS5670</name>
</gene>
<name>A0A8S1ZWW6_ARAAE</name>
<reference evidence="8" key="1">
    <citation type="submission" date="2021-01" db="EMBL/GenBank/DDBJ databases">
        <authorList>
            <person name="Bezrukov I."/>
        </authorList>
    </citation>
    <scope>NUCLEOTIDE SEQUENCE</scope>
</reference>
<dbReference type="Pfam" id="PF12146">
    <property type="entry name" value="Hydrolase_4"/>
    <property type="match status" value="1"/>
</dbReference>
<keyword evidence="4" id="KW-0647">Proteasome</keyword>
<dbReference type="EMBL" id="LR999452">
    <property type="protein sequence ID" value="CAE5964453.1"/>
    <property type="molecule type" value="Genomic_DNA"/>
</dbReference>
<dbReference type="Proteomes" id="UP000682877">
    <property type="component" value="Chromosome 2"/>
</dbReference>
<protein>
    <recommendedName>
        <fullName evidence="7">Serine aminopeptidase S33 domain-containing protein</fullName>
    </recommendedName>
</protein>
<dbReference type="InterPro" id="IPR033811">
    <property type="entry name" value="Proteasome_beta_3"/>
</dbReference>